<sequence length="497" mass="57855">MNKLQKWLIQYWNLILILVLAVILLTVKLDKKFMGQHDWNSTWYGNVARNHIRYGLANTKLGSISAGGPIDFNSSRLYFTHYPPLFPLLLALGFKLFGPSEVALRLVVIFFSLWTIVFIYLLAKLVLNKTVAFLASIFAVVTPLFLYYGKLPVHEPIILPFILAGIYFYLRWFKDQKSKNLILSASFLFLAELITWPAYFVPPLLTLHYWLFHPQKKHLKLLLLLPLIMIGVFMLHLMHVKLLTGSFLGGGLVQIFLTRIQSKQTNEIYRLTFFKYLTTEIQYLKIYFTNILLVLDLGWVIHLIIRYQKRQIALSESLQMLLLIFGSAYVVIFQEAAFLHDYLIYYLLPFIVIAAAQISEQILRRLTKNWRLLVAALLVLLVATERLKYAKAILNSNNSEKGYKIGEFINRQTSFNDLVLVGSNFYGDFYASFIAYYGDRSVGYSEDLKLTDLDKFQWVVRPKAHDALSEKSKAILDKKFPRYENAEFVWYDLRKKT</sequence>
<gene>
    <name evidence="10" type="ORF">UV61_C0002G0162</name>
</gene>
<feature type="transmembrane region" description="Helical" evidence="8">
    <location>
        <begin position="281"/>
        <end position="305"/>
    </location>
</feature>
<comment type="subcellular location">
    <subcellularLocation>
        <location evidence="1">Cell membrane</location>
        <topology evidence="1">Multi-pass membrane protein</topology>
    </subcellularLocation>
</comment>
<dbReference type="GO" id="GO:0009103">
    <property type="term" value="P:lipopolysaccharide biosynthetic process"/>
    <property type="evidence" value="ECO:0007669"/>
    <property type="project" value="UniProtKB-ARBA"/>
</dbReference>
<dbReference type="GO" id="GO:0005886">
    <property type="term" value="C:plasma membrane"/>
    <property type="evidence" value="ECO:0007669"/>
    <property type="project" value="UniProtKB-SubCell"/>
</dbReference>
<organism evidence="10 11">
    <name type="scientific">Candidatus Gottesmanbacteria bacterium GW2011_GWB1_43_11</name>
    <dbReference type="NCBI Taxonomy" id="1618446"/>
    <lineage>
        <taxon>Bacteria</taxon>
        <taxon>Candidatus Gottesmaniibacteriota</taxon>
    </lineage>
</organism>
<feature type="transmembrane region" description="Helical" evidence="8">
    <location>
        <begin position="130"/>
        <end position="147"/>
    </location>
</feature>
<evidence type="ECO:0000256" key="6">
    <source>
        <dbReference type="ARBA" id="ARBA00022989"/>
    </source>
</evidence>
<reference evidence="10 11" key="1">
    <citation type="journal article" date="2015" name="Nature">
        <title>rRNA introns, odd ribosomes, and small enigmatic genomes across a large radiation of phyla.</title>
        <authorList>
            <person name="Brown C.T."/>
            <person name="Hug L.A."/>
            <person name="Thomas B.C."/>
            <person name="Sharon I."/>
            <person name="Castelle C.J."/>
            <person name="Singh A."/>
            <person name="Wilkins M.J."/>
            <person name="Williams K.H."/>
            <person name="Banfield J.F."/>
        </authorList>
    </citation>
    <scope>NUCLEOTIDE SEQUENCE [LARGE SCALE GENOMIC DNA]</scope>
</reference>
<evidence type="ECO:0000256" key="7">
    <source>
        <dbReference type="ARBA" id="ARBA00023136"/>
    </source>
</evidence>
<evidence type="ECO:0000256" key="8">
    <source>
        <dbReference type="SAM" id="Phobius"/>
    </source>
</evidence>
<accession>A0A0G1EWP4</accession>
<dbReference type="Pfam" id="PF13231">
    <property type="entry name" value="PMT_2"/>
    <property type="match status" value="1"/>
</dbReference>
<keyword evidence="4" id="KW-0808">Transferase</keyword>
<evidence type="ECO:0000259" key="9">
    <source>
        <dbReference type="Pfam" id="PF13231"/>
    </source>
</evidence>
<feature type="transmembrane region" description="Helical" evidence="8">
    <location>
        <begin position="342"/>
        <end position="358"/>
    </location>
</feature>
<evidence type="ECO:0000313" key="11">
    <source>
        <dbReference type="Proteomes" id="UP000034050"/>
    </source>
</evidence>
<evidence type="ECO:0000256" key="5">
    <source>
        <dbReference type="ARBA" id="ARBA00022692"/>
    </source>
</evidence>
<feature type="transmembrane region" description="Helical" evidence="8">
    <location>
        <begin position="77"/>
        <end position="97"/>
    </location>
</feature>
<dbReference type="InterPro" id="IPR038731">
    <property type="entry name" value="RgtA/B/C-like"/>
</dbReference>
<dbReference type="PATRIC" id="fig|1618446.3.peg.286"/>
<protein>
    <recommendedName>
        <fullName evidence="9">Glycosyltransferase RgtA/B/C/D-like domain-containing protein</fullName>
    </recommendedName>
</protein>
<keyword evidence="5 8" id="KW-0812">Transmembrane</keyword>
<evidence type="ECO:0000256" key="2">
    <source>
        <dbReference type="ARBA" id="ARBA00022475"/>
    </source>
</evidence>
<evidence type="ECO:0000256" key="3">
    <source>
        <dbReference type="ARBA" id="ARBA00022676"/>
    </source>
</evidence>
<keyword evidence="7 8" id="KW-0472">Membrane</keyword>
<feature type="transmembrane region" description="Helical" evidence="8">
    <location>
        <begin position="153"/>
        <end position="170"/>
    </location>
</feature>
<keyword evidence="6 8" id="KW-1133">Transmembrane helix</keyword>
<keyword evidence="2" id="KW-1003">Cell membrane</keyword>
<comment type="caution">
    <text evidence="10">The sequence shown here is derived from an EMBL/GenBank/DDBJ whole genome shotgun (WGS) entry which is preliminary data.</text>
</comment>
<feature type="transmembrane region" description="Helical" evidence="8">
    <location>
        <begin position="12"/>
        <end position="29"/>
    </location>
</feature>
<feature type="transmembrane region" description="Helical" evidence="8">
    <location>
        <begin position="103"/>
        <end position="123"/>
    </location>
</feature>
<evidence type="ECO:0000256" key="4">
    <source>
        <dbReference type="ARBA" id="ARBA00022679"/>
    </source>
</evidence>
<evidence type="ECO:0000313" key="10">
    <source>
        <dbReference type="EMBL" id="KKS87441.1"/>
    </source>
</evidence>
<keyword evidence="3" id="KW-0328">Glycosyltransferase</keyword>
<dbReference type="PANTHER" id="PTHR33908:SF11">
    <property type="entry name" value="MEMBRANE PROTEIN"/>
    <property type="match status" value="1"/>
</dbReference>
<dbReference type="InterPro" id="IPR050297">
    <property type="entry name" value="LipidA_mod_glycosyltrf_83"/>
</dbReference>
<evidence type="ECO:0000256" key="1">
    <source>
        <dbReference type="ARBA" id="ARBA00004651"/>
    </source>
</evidence>
<name>A0A0G1EWP4_9BACT</name>
<feature type="domain" description="Glycosyltransferase RgtA/B/C/D-like" evidence="9">
    <location>
        <begin position="83"/>
        <end position="232"/>
    </location>
</feature>
<dbReference type="AlphaFoldDB" id="A0A0G1EWP4"/>
<dbReference type="GO" id="GO:0016763">
    <property type="term" value="F:pentosyltransferase activity"/>
    <property type="evidence" value="ECO:0007669"/>
    <property type="project" value="TreeGrafter"/>
</dbReference>
<feature type="transmembrane region" description="Helical" evidence="8">
    <location>
        <begin position="317"/>
        <end position="336"/>
    </location>
</feature>
<dbReference type="STRING" id="1618446.UV61_C0002G0162"/>
<feature type="transmembrane region" description="Helical" evidence="8">
    <location>
        <begin position="219"/>
        <end position="235"/>
    </location>
</feature>
<dbReference type="Proteomes" id="UP000034050">
    <property type="component" value="Unassembled WGS sequence"/>
</dbReference>
<proteinExistence type="predicted"/>
<dbReference type="EMBL" id="LCFD01000002">
    <property type="protein sequence ID" value="KKS87441.1"/>
    <property type="molecule type" value="Genomic_DNA"/>
</dbReference>
<dbReference type="PANTHER" id="PTHR33908">
    <property type="entry name" value="MANNOSYLTRANSFERASE YKCB-RELATED"/>
    <property type="match status" value="1"/>
</dbReference>